<evidence type="ECO:0000313" key="2">
    <source>
        <dbReference type="Proteomes" id="UP000015105"/>
    </source>
</evidence>
<dbReference type="Proteomes" id="UP000015105">
    <property type="component" value="Chromosome 5D"/>
</dbReference>
<dbReference type="Gramene" id="AET5Gv20409600.35">
    <property type="protein sequence ID" value="AET5Gv20409600.35"/>
    <property type="gene ID" value="AET5Gv20409600"/>
</dbReference>
<reference evidence="2" key="1">
    <citation type="journal article" date="2014" name="Science">
        <title>Ancient hybridizations among the ancestral genomes of bread wheat.</title>
        <authorList>
            <consortium name="International Wheat Genome Sequencing Consortium,"/>
            <person name="Marcussen T."/>
            <person name="Sandve S.R."/>
            <person name="Heier L."/>
            <person name="Spannagl M."/>
            <person name="Pfeifer M."/>
            <person name="Jakobsen K.S."/>
            <person name="Wulff B.B."/>
            <person name="Steuernagel B."/>
            <person name="Mayer K.F."/>
            <person name="Olsen O.A."/>
        </authorList>
    </citation>
    <scope>NUCLEOTIDE SEQUENCE [LARGE SCALE GENOMIC DNA]</scope>
    <source>
        <strain evidence="2">cv. AL8/78</strain>
    </source>
</reference>
<evidence type="ECO:0000313" key="1">
    <source>
        <dbReference type="EnsemblPlants" id="AET5Gv20409600.32"/>
    </source>
</evidence>
<reference evidence="2" key="2">
    <citation type="journal article" date="2017" name="Nat. Plants">
        <title>The Aegilops tauschii genome reveals multiple impacts of transposons.</title>
        <authorList>
            <person name="Zhao G."/>
            <person name="Zou C."/>
            <person name="Li K."/>
            <person name="Wang K."/>
            <person name="Li T."/>
            <person name="Gao L."/>
            <person name="Zhang X."/>
            <person name="Wang H."/>
            <person name="Yang Z."/>
            <person name="Liu X."/>
            <person name="Jiang W."/>
            <person name="Mao L."/>
            <person name="Kong X."/>
            <person name="Jiao Y."/>
            <person name="Jia J."/>
        </authorList>
    </citation>
    <scope>NUCLEOTIDE SEQUENCE [LARGE SCALE GENOMIC DNA]</scope>
    <source>
        <strain evidence="2">cv. AL8/78</strain>
    </source>
</reference>
<reference evidence="1" key="5">
    <citation type="journal article" date="2021" name="G3 (Bethesda)">
        <title>Aegilops tauschii genome assembly Aet v5.0 features greater sequence contiguity and improved annotation.</title>
        <authorList>
            <person name="Wang L."/>
            <person name="Zhu T."/>
            <person name="Rodriguez J.C."/>
            <person name="Deal K.R."/>
            <person name="Dubcovsky J."/>
            <person name="McGuire P.E."/>
            <person name="Lux T."/>
            <person name="Spannagl M."/>
            <person name="Mayer K.F.X."/>
            <person name="Baldrich P."/>
            <person name="Meyers B.C."/>
            <person name="Huo N."/>
            <person name="Gu Y.Q."/>
            <person name="Zhou H."/>
            <person name="Devos K.M."/>
            <person name="Bennetzen J.L."/>
            <person name="Unver T."/>
            <person name="Budak H."/>
            <person name="Gulick P.J."/>
            <person name="Galiba G."/>
            <person name="Kalapos B."/>
            <person name="Nelson D.R."/>
            <person name="Li P."/>
            <person name="You F.M."/>
            <person name="Luo M.C."/>
            <person name="Dvorak J."/>
        </authorList>
    </citation>
    <scope>NUCLEOTIDE SEQUENCE [LARGE SCALE GENOMIC DNA]</scope>
    <source>
        <strain evidence="1">cv. AL8/78</strain>
    </source>
</reference>
<proteinExistence type="predicted"/>
<dbReference type="AlphaFoldDB" id="A0A453KGQ5"/>
<name>A0A453KGQ5_AEGTS</name>
<organism evidence="1 2">
    <name type="scientific">Aegilops tauschii subsp. strangulata</name>
    <name type="common">Goatgrass</name>
    <dbReference type="NCBI Taxonomy" id="200361"/>
    <lineage>
        <taxon>Eukaryota</taxon>
        <taxon>Viridiplantae</taxon>
        <taxon>Streptophyta</taxon>
        <taxon>Embryophyta</taxon>
        <taxon>Tracheophyta</taxon>
        <taxon>Spermatophyta</taxon>
        <taxon>Magnoliopsida</taxon>
        <taxon>Liliopsida</taxon>
        <taxon>Poales</taxon>
        <taxon>Poaceae</taxon>
        <taxon>BOP clade</taxon>
        <taxon>Pooideae</taxon>
        <taxon>Triticodae</taxon>
        <taxon>Triticeae</taxon>
        <taxon>Triticinae</taxon>
        <taxon>Aegilops</taxon>
    </lineage>
</organism>
<sequence length="129" mass="14410">MPPTKIARAQVFFQQPMHCTIDTIMFVLKTLLFFLINLESHHACIFAFAPLIFQCIGANAAFGVGEAQATCCKRQMVTYSRRRGSQVFFRQFQFSRAVAIIVRLPTGGTTMALCSSHIRSLGGWSFPVT</sequence>
<dbReference type="EnsemblPlants" id="AET5Gv20409600.35">
    <property type="protein sequence ID" value="AET5Gv20409600.35"/>
    <property type="gene ID" value="AET5Gv20409600"/>
</dbReference>
<keyword evidence="2" id="KW-1185">Reference proteome</keyword>
<protein>
    <submittedName>
        <fullName evidence="1">Uncharacterized protein</fullName>
    </submittedName>
</protein>
<accession>A0A453KGQ5</accession>
<reference evidence="1" key="4">
    <citation type="submission" date="2019-03" db="UniProtKB">
        <authorList>
            <consortium name="EnsemblPlants"/>
        </authorList>
    </citation>
    <scope>IDENTIFICATION</scope>
</reference>
<reference evidence="1" key="3">
    <citation type="journal article" date="2017" name="Nature">
        <title>Genome sequence of the progenitor of the wheat D genome Aegilops tauschii.</title>
        <authorList>
            <person name="Luo M.C."/>
            <person name="Gu Y.Q."/>
            <person name="Puiu D."/>
            <person name="Wang H."/>
            <person name="Twardziok S.O."/>
            <person name="Deal K.R."/>
            <person name="Huo N."/>
            <person name="Zhu T."/>
            <person name="Wang L."/>
            <person name="Wang Y."/>
            <person name="McGuire P.E."/>
            <person name="Liu S."/>
            <person name="Long H."/>
            <person name="Ramasamy R.K."/>
            <person name="Rodriguez J.C."/>
            <person name="Van S.L."/>
            <person name="Yuan L."/>
            <person name="Wang Z."/>
            <person name="Xia Z."/>
            <person name="Xiao L."/>
            <person name="Anderson O.D."/>
            <person name="Ouyang S."/>
            <person name="Liang Y."/>
            <person name="Zimin A.V."/>
            <person name="Pertea G."/>
            <person name="Qi P."/>
            <person name="Bennetzen J.L."/>
            <person name="Dai X."/>
            <person name="Dawson M.W."/>
            <person name="Muller H.G."/>
            <person name="Kugler K."/>
            <person name="Rivarola-Duarte L."/>
            <person name="Spannagl M."/>
            <person name="Mayer K.F.X."/>
            <person name="Lu F.H."/>
            <person name="Bevan M.W."/>
            <person name="Leroy P."/>
            <person name="Li P."/>
            <person name="You F.M."/>
            <person name="Sun Q."/>
            <person name="Liu Z."/>
            <person name="Lyons E."/>
            <person name="Wicker T."/>
            <person name="Salzberg S.L."/>
            <person name="Devos K.M."/>
            <person name="Dvorak J."/>
        </authorList>
    </citation>
    <scope>NUCLEOTIDE SEQUENCE [LARGE SCALE GENOMIC DNA]</scope>
    <source>
        <strain evidence="1">cv. AL8/78</strain>
    </source>
</reference>
<dbReference type="EnsemblPlants" id="AET5Gv20409600.32">
    <property type="protein sequence ID" value="AET5Gv20409600.32"/>
    <property type="gene ID" value="AET5Gv20409600"/>
</dbReference>
<dbReference type="Gramene" id="AET5Gv20409600.32">
    <property type="protein sequence ID" value="AET5Gv20409600.32"/>
    <property type="gene ID" value="AET5Gv20409600"/>
</dbReference>